<dbReference type="RefSeq" id="WP_161036854.1">
    <property type="nucleotide sequence ID" value="NZ_WWCL01000005.1"/>
</dbReference>
<dbReference type="InterPro" id="IPR029035">
    <property type="entry name" value="DHS-like_NAD/FAD-binding_dom"/>
</dbReference>
<comment type="caution">
    <text evidence="4">Lacks conserved residue(s) required for the propagation of feature annotation.</text>
</comment>
<dbReference type="SUPFAM" id="SSF52467">
    <property type="entry name" value="DHS-like NAD/FAD-binding domain"/>
    <property type="match status" value="1"/>
</dbReference>
<dbReference type="AlphaFoldDB" id="A0A845I5L1"/>
<dbReference type="Gene3D" id="3.30.1600.10">
    <property type="entry name" value="SIR2/SIRT2 'Small Domain"/>
    <property type="match status" value="1"/>
</dbReference>
<dbReference type="InterPro" id="IPR026591">
    <property type="entry name" value="Sirtuin_cat_small_dom_sf"/>
</dbReference>
<sequence length="281" mass="30544">MTKFSAPYAGDFESAAELLLQADSLLITAGAGMSIDSGLPDFRGEHGFWRAYPALGRHGLSFYEIASPRAFRERPELAWGFYGHRLQLYRRTMPHQGFAILRELAKTMPRGGFVFTSNVDGHFQKAGFAEHQVAECHGTIHTLQCLDGCGHAPWPAQSFDPVIDSDSGELCSALPQCPACQGLARPNILMFSDGGWNGEAVGQQMARLERWLAGTSRTVVLELGAGTTIPTVRRFGEQLDVPLIRMNPDEAAVLRRCDISLAMPALAGLRELSAALRAAAS</sequence>
<dbReference type="PANTHER" id="PTHR11085:SF4">
    <property type="entry name" value="NAD-DEPENDENT PROTEIN DEACYLASE"/>
    <property type="match status" value="1"/>
</dbReference>
<keyword evidence="3" id="KW-0520">NAD</keyword>
<protein>
    <recommendedName>
        <fullName evidence="1">protein acetyllysine N-acetyltransferase</fullName>
        <ecNumber evidence="1">2.3.1.286</ecNumber>
    </recommendedName>
</protein>
<organism evidence="6 7">
    <name type="scientific">Duganella fentianensis</name>
    <dbReference type="NCBI Taxonomy" id="2692177"/>
    <lineage>
        <taxon>Bacteria</taxon>
        <taxon>Pseudomonadati</taxon>
        <taxon>Pseudomonadota</taxon>
        <taxon>Betaproteobacteria</taxon>
        <taxon>Burkholderiales</taxon>
        <taxon>Oxalobacteraceae</taxon>
        <taxon>Telluria group</taxon>
        <taxon>Duganella</taxon>
    </lineage>
</organism>
<dbReference type="InterPro" id="IPR003000">
    <property type="entry name" value="Sirtuin"/>
</dbReference>
<dbReference type="EC" id="2.3.1.286" evidence="1"/>
<evidence type="ECO:0000313" key="6">
    <source>
        <dbReference type="EMBL" id="MYN47445.1"/>
    </source>
</evidence>
<evidence type="ECO:0000313" key="7">
    <source>
        <dbReference type="Proteomes" id="UP000444316"/>
    </source>
</evidence>
<keyword evidence="7" id="KW-1185">Reference proteome</keyword>
<dbReference type="InterPro" id="IPR050134">
    <property type="entry name" value="NAD-dep_sirtuin_deacylases"/>
</dbReference>
<evidence type="ECO:0000256" key="2">
    <source>
        <dbReference type="ARBA" id="ARBA00022679"/>
    </source>
</evidence>
<evidence type="ECO:0000256" key="4">
    <source>
        <dbReference type="PROSITE-ProRule" id="PRU00236"/>
    </source>
</evidence>
<evidence type="ECO:0000256" key="1">
    <source>
        <dbReference type="ARBA" id="ARBA00012928"/>
    </source>
</evidence>
<proteinExistence type="predicted"/>
<dbReference type="EMBL" id="WWCL01000005">
    <property type="protein sequence ID" value="MYN47445.1"/>
    <property type="molecule type" value="Genomic_DNA"/>
</dbReference>
<gene>
    <name evidence="6" type="ORF">GTP23_20585</name>
</gene>
<dbReference type="GO" id="GO:0070403">
    <property type="term" value="F:NAD+ binding"/>
    <property type="evidence" value="ECO:0007669"/>
    <property type="project" value="InterPro"/>
</dbReference>
<keyword evidence="2" id="KW-0808">Transferase</keyword>
<dbReference type="InterPro" id="IPR026590">
    <property type="entry name" value="Ssirtuin_cat_dom"/>
</dbReference>
<dbReference type="PROSITE" id="PS50305">
    <property type="entry name" value="SIRTUIN"/>
    <property type="match status" value="1"/>
</dbReference>
<dbReference type="Gene3D" id="3.40.50.1220">
    <property type="entry name" value="TPP-binding domain"/>
    <property type="match status" value="1"/>
</dbReference>
<dbReference type="PANTHER" id="PTHR11085">
    <property type="entry name" value="NAD-DEPENDENT PROTEIN DEACYLASE SIRTUIN-5, MITOCHONDRIAL-RELATED"/>
    <property type="match status" value="1"/>
</dbReference>
<reference evidence="6" key="1">
    <citation type="submission" date="2019-12" db="EMBL/GenBank/DDBJ databases">
        <title>Novel species isolated from a subtropical stream in China.</title>
        <authorList>
            <person name="Lu H."/>
        </authorList>
    </citation>
    <scope>NUCLEOTIDE SEQUENCE [LARGE SCALE GENOMIC DNA]</scope>
    <source>
        <strain evidence="6">FT93W</strain>
    </source>
</reference>
<feature type="domain" description="Deacetylase sirtuin-type" evidence="5">
    <location>
        <begin position="5"/>
        <end position="275"/>
    </location>
</feature>
<dbReference type="Proteomes" id="UP000444316">
    <property type="component" value="Unassembled WGS sequence"/>
</dbReference>
<comment type="caution">
    <text evidence="6">The sequence shown here is derived from an EMBL/GenBank/DDBJ whole genome shotgun (WGS) entry which is preliminary data.</text>
</comment>
<evidence type="ECO:0000259" key="5">
    <source>
        <dbReference type="PROSITE" id="PS50305"/>
    </source>
</evidence>
<dbReference type="GO" id="GO:0017136">
    <property type="term" value="F:histone deacetylase activity, NAD-dependent"/>
    <property type="evidence" value="ECO:0007669"/>
    <property type="project" value="TreeGrafter"/>
</dbReference>
<name>A0A845I5L1_9BURK</name>
<accession>A0A845I5L1</accession>
<dbReference type="Pfam" id="PF02146">
    <property type="entry name" value="SIR2"/>
    <property type="match status" value="1"/>
</dbReference>
<evidence type="ECO:0000256" key="3">
    <source>
        <dbReference type="ARBA" id="ARBA00023027"/>
    </source>
</evidence>